<dbReference type="InterPro" id="IPR003959">
    <property type="entry name" value="ATPase_AAA_core"/>
</dbReference>
<organism evidence="4 5">
    <name type="scientific">Fervidobacterium thailandense</name>
    <dbReference type="NCBI Taxonomy" id="1008305"/>
    <lineage>
        <taxon>Bacteria</taxon>
        <taxon>Thermotogati</taxon>
        <taxon>Thermotogota</taxon>
        <taxon>Thermotogae</taxon>
        <taxon>Thermotogales</taxon>
        <taxon>Fervidobacteriaceae</taxon>
        <taxon>Fervidobacterium</taxon>
    </lineage>
</organism>
<feature type="coiled-coil region" evidence="1">
    <location>
        <begin position="373"/>
        <end position="789"/>
    </location>
</feature>
<feature type="domain" description="ATPase AAA-type core" evidence="2">
    <location>
        <begin position="636"/>
        <end position="923"/>
    </location>
</feature>
<dbReference type="Gene3D" id="1.20.1480.30">
    <property type="entry name" value="Designed four-helix bundle protein"/>
    <property type="match status" value="1"/>
</dbReference>
<gene>
    <name evidence="4" type="ORF">A4H02_05550</name>
</gene>
<keyword evidence="1" id="KW-0175">Coiled coil</keyword>
<evidence type="ECO:0000313" key="5">
    <source>
        <dbReference type="Proteomes" id="UP000094570"/>
    </source>
</evidence>
<proteinExistence type="predicted"/>
<sequence length="935" mass="109472">MIIKKITLENFKIHLNREFSFEPGINVIVGKNGAGKTSIVEAIGVALLWKTEKSLSSLVSRVGGNNKKTFTVSLEFVGNDGVEYVLIRKFNPSQHILKTKDGIILATDEVNVTEKVSKLIGLEGANLVELYSNIVCAYQNKLTDIFQRKRENAELLNRILETEVYDKISEQFRSVEREYENKYKNLDDLEQIFEVEIKKFEGVEEKLQKAKEFYNSLTEQIQLAEEEVSKLKKEREEVLAKTEELDKLEGELRNIKTELKTRTEQLRTLKNDLVQSQQAKERLKLLESDYKKFREIEANLRQLRDELNKAYQMSQKKAELENKVVELKKEQEYILNRLEEKESQIRETNEMIFVKTGELQSLRGQLEEKVVQLKETTKLRIELQSRLKEFEVKYEEYSRILDKTKTLKKELEQVGDVEKDIAALTKEIEELERQRRLLNDVIKVESEIVTEKSRLESEISRIKETMEKLSSGLCPILKDQCQNLRLLGGLEKFVESNTAQLKEYNEKLTKLREQLDEIAVAKNKIESVDLGIRKSLEERAKLLQLKEQLNAKKLELEHLEVQIREFEKDGSLLENKEKMQRELEYIVSQEARLDSEIKHLNLQISNLEGDIKNFNDRAAEISKEISNLEARKRNVEDELLELEKKLREFGEIERKIKELEDQVRIFEEDLLQLRPKYEEYISTEPLASRTEDLEKRKSELLKSVQELSERLNELENTLRNFESREALENKRKSVEKRLEELSNELAGLKEKMGSCKKELENLEKQLEEKEEKMLKLNELKVQKERCLRKLELTKEFREKLKRMGAEITSTLVDTISKIATQTYRVISGKNEEIRIDTAEKNFVFLLRDEQDNEREFSLLSGGEQVSVAIALRIALAKTLTKSDLYILDEPTINLDVERRKAFAENLKNFFGQFGQVLIITHDEEFKDMGYHVLEV</sequence>
<evidence type="ECO:0000313" key="4">
    <source>
        <dbReference type="EMBL" id="ODN30492.1"/>
    </source>
</evidence>
<evidence type="ECO:0000259" key="2">
    <source>
        <dbReference type="Pfam" id="PF13304"/>
    </source>
</evidence>
<dbReference type="STRING" id="1008305.A4H02_05550"/>
<dbReference type="PANTHER" id="PTHR32114:SF2">
    <property type="entry name" value="ABC TRANSPORTER ABCH.3"/>
    <property type="match status" value="1"/>
</dbReference>
<dbReference type="AlphaFoldDB" id="A0A1E3G2U8"/>
<dbReference type="OrthoDB" id="9795626at2"/>
<name>A0A1E3G2U8_9BACT</name>
<dbReference type="Gene3D" id="3.40.50.300">
    <property type="entry name" value="P-loop containing nucleotide triphosphate hydrolases"/>
    <property type="match status" value="2"/>
</dbReference>
<dbReference type="RefSeq" id="WP_069293175.1">
    <property type="nucleotide sequence ID" value="NZ_CP140110.1"/>
</dbReference>
<dbReference type="Pfam" id="PF13304">
    <property type="entry name" value="AAA_21"/>
    <property type="match status" value="1"/>
</dbReference>
<dbReference type="InterPro" id="IPR038729">
    <property type="entry name" value="Rad50/SbcC_AAA"/>
</dbReference>
<dbReference type="EMBL" id="LWAF01000006">
    <property type="protein sequence ID" value="ODN30492.1"/>
    <property type="molecule type" value="Genomic_DNA"/>
</dbReference>
<protein>
    <submittedName>
        <fullName evidence="4">Uncharacterized protein</fullName>
    </submittedName>
</protein>
<dbReference type="Proteomes" id="UP000094570">
    <property type="component" value="Unassembled WGS sequence"/>
</dbReference>
<comment type="caution">
    <text evidence="4">The sequence shown here is derived from an EMBL/GenBank/DDBJ whole genome shotgun (WGS) entry which is preliminary data.</text>
</comment>
<keyword evidence="5" id="KW-1185">Reference proteome</keyword>
<accession>A0A1E3G2U8</accession>
<dbReference type="GO" id="GO:0006302">
    <property type="term" value="P:double-strand break repair"/>
    <property type="evidence" value="ECO:0007669"/>
    <property type="project" value="InterPro"/>
</dbReference>
<dbReference type="InterPro" id="IPR027417">
    <property type="entry name" value="P-loop_NTPase"/>
</dbReference>
<feature type="coiled-coil region" evidence="1">
    <location>
        <begin position="172"/>
        <end position="344"/>
    </location>
</feature>
<feature type="domain" description="Rad50/SbcC-type AAA" evidence="3">
    <location>
        <begin position="5"/>
        <end position="229"/>
    </location>
</feature>
<dbReference type="Pfam" id="PF13476">
    <property type="entry name" value="AAA_23"/>
    <property type="match status" value="1"/>
</dbReference>
<dbReference type="SUPFAM" id="SSF52540">
    <property type="entry name" value="P-loop containing nucleoside triphosphate hydrolases"/>
    <property type="match status" value="2"/>
</dbReference>
<dbReference type="GO" id="GO:0016887">
    <property type="term" value="F:ATP hydrolysis activity"/>
    <property type="evidence" value="ECO:0007669"/>
    <property type="project" value="InterPro"/>
</dbReference>
<evidence type="ECO:0000259" key="3">
    <source>
        <dbReference type="Pfam" id="PF13476"/>
    </source>
</evidence>
<dbReference type="PANTHER" id="PTHR32114">
    <property type="entry name" value="ABC TRANSPORTER ABCH.3"/>
    <property type="match status" value="1"/>
</dbReference>
<reference evidence="5" key="1">
    <citation type="submission" date="2016-04" db="EMBL/GenBank/DDBJ databases">
        <title>The genome sequence project of a novel Fervidobacterium isolate from a hot spring in Thailand.</title>
        <authorList>
            <person name="Gonzalez J.M."/>
            <person name="Cuecas A."/>
            <person name="Kanoksilapatham W."/>
        </authorList>
    </citation>
    <scope>NUCLEOTIDE SEQUENCE [LARGE SCALE GENOMIC DNA]</scope>
    <source>
        <strain evidence="5">FC2004</strain>
    </source>
</reference>
<dbReference type="Gene3D" id="1.10.287.1490">
    <property type="match status" value="1"/>
</dbReference>
<evidence type="ECO:0000256" key="1">
    <source>
        <dbReference type="SAM" id="Coils"/>
    </source>
</evidence>